<feature type="domain" description="LysM" evidence="10">
    <location>
        <begin position="626"/>
        <end position="671"/>
    </location>
</feature>
<dbReference type="InterPro" id="IPR001002">
    <property type="entry name" value="Chitin-bd_1"/>
</dbReference>
<feature type="disulfide bond" evidence="6">
    <location>
        <begin position="781"/>
        <end position="795"/>
    </location>
</feature>
<evidence type="ECO:0000256" key="1">
    <source>
        <dbReference type="ARBA" id="ARBA00008682"/>
    </source>
</evidence>
<evidence type="ECO:0000256" key="2">
    <source>
        <dbReference type="ARBA" id="ARBA00012729"/>
    </source>
</evidence>
<dbReference type="SUPFAM" id="SSF54556">
    <property type="entry name" value="Chitinase insertion domain"/>
    <property type="match status" value="1"/>
</dbReference>
<comment type="similarity">
    <text evidence="1">Belongs to the glycosyl hydrolase 18 family. Chitinase class V subfamily.</text>
</comment>
<dbReference type="PROSITE" id="PS51782">
    <property type="entry name" value="LYSM"/>
    <property type="match status" value="2"/>
</dbReference>
<dbReference type="PROSITE" id="PS51910">
    <property type="entry name" value="GH18_2"/>
    <property type="match status" value="1"/>
</dbReference>
<dbReference type="GO" id="GO:0005975">
    <property type="term" value="P:carbohydrate metabolic process"/>
    <property type="evidence" value="ECO:0007669"/>
    <property type="project" value="InterPro"/>
</dbReference>
<dbReference type="InterPro" id="IPR036779">
    <property type="entry name" value="LysM_dom_sf"/>
</dbReference>
<keyword evidence="13" id="KW-1185">Reference proteome</keyword>
<evidence type="ECO:0000256" key="3">
    <source>
        <dbReference type="ARBA" id="ARBA00022669"/>
    </source>
</evidence>
<gene>
    <name evidence="12" type="ORF">CFD26_104057</name>
</gene>
<feature type="domain" description="GH18" evidence="11">
    <location>
        <begin position="832"/>
        <end position="1190"/>
    </location>
</feature>
<dbReference type="PROSITE" id="PS50181">
    <property type="entry name" value="FBOX"/>
    <property type="match status" value="1"/>
</dbReference>
<feature type="domain" description="LysM" evidence="10">
    <location>
        <begin position="690"/>
        <end position="738"/>
    </location>
</feature>
<dbReference type="Pfam" id="PF01476">
    <property type="entry name" value="LysM"/>
    <property type="match status" value="2"/>
</dbReference>
<dbReference type="CDD" id="cd00118">
    <property type="entry name" value="LysM"/>
    <property type="match status" value="2"/>
</dbReference>
<feature type="region of interest" description="Disordered" evidence="7">
    <location>
        <begin position="1509"/>
        <end position="1544"/>
    </location>
</feature>
<dbReference type="CDD" id="cd00035">
    <property type="entry name" value="ChtBD1"/>
    <property type="match status" value="1"/>
</dbReference>
<dbReference type="Pfam" id="PF00704">
    <property type="entry name" value="Glyco_hydro_18"/>
    <property type="match status" value="1"/>
</dbReference>
<dbReference type="Proteomes" id="UP000215289">
    <property type="component" value="Unassembled WGS sequence"/>
</dbReference>
<keyword evidence="3 6" id="KW-0147">Chitin-binding</keyword>
<evidence type="ECO:0000259" key="8">
    <source>
        <dbReference type="PROSITE" id="PS50181"/>
    </source>
</evidence>
<dbReference type="SUPFAM" id="SSF52047">
    <property type="entry name" value="RNI-like"/>
    <property type="match status" value="1"/>
</dbReference>
<dbReference type="OrthoDB" id="73875at2759"/>
<dbReference type="Pfam" id="PF00646">
    <property type="entry name" value="F-box"/>
    <property type="match status" value="1"/>
</dbReference>
<feature type="disulfide bond" evidence="6">
    <location>
        <begin position="776"/>
        <end position="788"/>
    </location>
</feature>
<comment type="caution">
    <text evidence="6">Lacks conserved residue(s) required for the propagation of feature annotation.</text>
</comment>
<sequence length="1672" mass="178388">MALTTLTLDGLPRNILADVVNLLVFRDLCSLCLVSRTFAATCRQNTFFQKHFETKTLEWTSTEQMQEFVHLTHENRMGCLLRHLTIVGVVGVPPAAGLQSLATLLTQAFTNLRLNPAHAGLQSTALLVQAHVDNGNGELVSVEKIRDWRKVWQTAAQTFQIISRALADSALPIEKLDVFGSVARCSLACDQIGRVLDTMDESHALEKLKSLSLSLSHHTVEEDSGGRLPAAGRRHANDIARLLQLCQQLQKLELHWYNLHTIKLDEAEMEERQFFTHVVQLAPFTQLRHCRLDGIYTDEITLLTFLQKASQLSHFSMEEIHLQSGKFGPIFDYLTSHAQHLNELHLNNLWESRLICFDEPGKPHFPTTAASDGPNILTRTGVGCRREIRYRFFKALSFCNETTIFQMNLYNPVTEPSTHLLYRACTASSTLTPNSSTPHRRQHLSFDPKSPTEVQAAIQLASWGPSTSPSHISSVSSAVSQLADYLTLNPALGTSLFSYSGSVVAGLYVGEEIEPSSAAAIAQKFLDHASSGTLEREAVQLCHTSNFSTGSQIFGVIYDTTGNLAAVQSALQSWHNASCVTGSHSNTHLGDMPVRLIPGTEISVGPGGSHRAVAARSELAERATCSYTQVQSGDTCYSLSQSCNITLAEFESYNGGSNMCNDLQIGQYVCCSSGSLPDFAPQPYSNGTCYTYTVQSGDTCSAIAAANQMQVSVIENSNNNTWGWMGCSDLLIGMNICLSSGNPPYPANVPNAVCGPQVNNTVFPANFTEWAGLNPCPLNACCDIWGQCGITSEFCTPSAAASGAPGTAAAGSNGCISNCGTEIVASAPPASFAHMGYFESFNNERPCLHMTPSDIPSSYTHVLFAFANVTSSYDVSIDGAADMFQEFLETEGFDRILSFGGWTFSTDPSTYPIFRQGVAAENRSTFAGNVANFIQSYNLQGVNFDWEYPGPSIIPGIPSGSPEDGANYLEFLKVVRGLLPSQYSISITAPASFYYLQNFPIYEMSQVVDFIVYMTYDLHGQWDYGNEWTDPGCPDGNCLRSQINMTETQQAFSMITKAGVLANMIMVGQPLYGRSFQMTEAGCYTEMCTYTGPNSGAFPGPCTNTAGYLSNWEINQIISNSQWSGTAEQYYSEVAGDILVYDSTQWVSWMKPSTYDSRSSWAQGLNFGGVCDWAMDLNASYAANGSQIGEGSGVVYISPEIYSSASPTVTCLPPCTFVFPPWTLTTTTTITPPATTITVEDIWPSVSTETNGVTSTYYVSSTTVTTITPPPIITATVSVWNVEWTDTSDSIIYLTSSIVPPPFTLTQPPLTESSTTLPGTTYTFAPGPYPPVTTTTGPPPGPPPGYTVSSIAVVSGPPSAPCTAGCGGLCQSGCDVTIPCIGICGCIGFGCAGGGGCIGPGCDAIDDGGSGADEGDGEASTTTCATSSTVTDCVVACSITNYGDSSYVSNCYTTACSTVIACQTAGTTTTTETTTALCPLTAASYPTWTPVSGAPMPYLGTDNAWTTPGVSTSTASSGGGTSTASSGGGSGSGGGSPTTTSVASPLPTREALIMLSEMVIIEEFGSTWEWDWWVIDGVTTSDTDVCNVSADITVPADTASGQGMTYPGTNIGPFTSHGISGCMYYGTTDGATVGTMTCPGVQSVTCERDPQFNTSFNCGEGAYMTANVVCIF</sequence>
<proteinExistence type="inferred from homology"/>
<dbReference type="CDD" id="cd02878">
    <property type="entry name" value="GH18_zymocin_alpha"/>
    <property type="match status" value="1"/>
</dbReference>
<dbReference type="InterPro" id="IPR001223">
    <property type="entry name" value="Glyco_hydro18_cat"/>
</dbReference>
<name>A0A421CY27_9EURO</name>
<dbReference type="SUPFAM" id="SSF51445">
    <property type="entry name" value="(Trans)glycosidases"/>
    <property type="match status" value="1"/>
</dbReference>
<dbReference type="InterPro" id="IPR017853">
    <property type="entry name" value="GH"/>
</dbReference>
<dbReference type="EMBL" id="NIDN02000185">
    <property type="protein sequence ID" value="RLL94782.1"/>
    <property type="molecule type" value="Genomic_DNA"/>
</dbReference>
<dbReference type="SMART" id="SM00257">
    <property type="entry name" value="LysM"/>
    <property type="match status" value="2"/>
</dbReference>
<dbReference type="SMART" id="SM00256">
    <property type="entry name" value="FBOX"/>
    <property type="match status" value="1"/>
</dbReference>
<evidence type="ECO:0000256" key="6">
    <source>
        <dbReference type="PROSITE-ProRule" id="PRU00261"/>
    </source>
</evidence>
<dbReference type="SUPFAM" id="SSF81383">
    <property type="entry name" value="F-box domain"/>
    <property type="match status" value="1"/>
</dbReference>
<dbReference type="CDD" id="cd09917">
    <property type="entry name" value="F-box_SF"/>
    <property type="match status" value="1"/>
</dbReference>
<dbReference type="Gene3D" id="1.20.1280.50">
    <property type="match status" value="1"/>
</dbReference>
<dbReference type="InterPro" id="IPR036861">
    <property type="entry name" value="Endochitinase-like_sf"/>
</dbReference>
<dbReference type="GO" id="GO:0008843">
    <property type="term" value="F:endochitinase activity"/>
    <property type="evidence" value="ECO:0007669"/>
    <property type="project" value="UniProtKB-EC"/>
</dbReference>
<keyword evidence="5" id="KW-0326">Glycosidase</keyword>
<evidence type="ECO:0000256" key="7">
    <source>
        <dbReference type="SAM" id="MobiDB-lite"/>
    </source>
</evidence>
<dbReference type="SMART" id="SM00636">
    <property type="entry name" value="Glyco_18"/>
    <property type="match status" value="1"/>
</dbReference>
<dbReference type="PANTHER" id="PTHR47700:SF2">
    <property type="entry name" value="CHITINASE"/>
    <property type="match status" value="1"/>
</dbReference>
<feature type="compositionally biased region" description="Gly residues" evidence="7">
    <location>
        <begin position="1517"/>
        <end position="1536"/>
    </location>
</feature>
<reference evidence="12 13" key="1">
    <citation type="submission" date="2018-08" db="EMBL/GenBank/DDBJ databases">
        <title>Draft genome sequences of two Aspergillus turcosus clinical strains isolated from bronchoalveolar lavage fluid: one azole-susceptible and the other azole-resistant.</title>
        <authorList>
            <person name="Parent-Michaud M."/>
            <person name="Dufresne P.J."/>
            <person name="Fournier E."/>
            <person name="Martineau C."/>
            <person name="Moreira S."/>
            <person name="Perkins V."/>
            <person name="De Repentigny L."/>
            <person name="Dufresne S.F."/>
        </authorList>
    </citation>
    <scope>NUCLEOTIDE SEQUENCE [LARGE SCALE GENOMIC DNA]</scope>
    <source>
        <strain evidence="12">HMR AF 1038</strain>
    </source>
</reference>
<evidence type="ECO:0000259" key="9">
    <source>
        <dbReference type="PROSITE" id="PS50941"/>
    </source>
</evidence>
<evidence type="ECO:0000259" key="11">
    <source>
        <dbReference type="PROSITE" id="PS51910"/>
    </source>
</evidence>
<dbReference type="InterPro" id="IPR011583">
    <property type="entry name" value="Chitinase_II/V-like_cat"/>
</dbReference>
<dbReference type="Gene3D" id="3.10.50.10">
    <property type="match status" value="1"/>
</dbReference>
<keyword evidence="6" id="KW-1015">Disulfide bond</keyword>
<dbReference type="InterPro" id="IPR053214">
    <property type="entry name" value="LysM12-like"/>
</dbReference>
<accession>A0A421CY27</accession>
<dbReference type="Gene3D" id="3.10.350.10">
    <property type="entry name" value="LysM domain"/>
    <property type="match status" value="2"/>
</dbReference>
<dbReference type="Gene3D" id="3.20.20.80">
    <property type="entry name" value="Glycosidases"/>
    <property type="match status" value="1"/>
</dbReference>
<feature type="domain" description="Chitin-binding type-1" evidence="9">
    <location>
        <begin position="751"/>
        <end position="821"/>
    </location>
</feature>
<evidence type="ECO:0000256" key="4">
    <source>
        <dbReference type="ARBA" id="ARBA00023026"/>
    </source>
</evidence>
<dbReference type="PANTHER" id="PTHR47700">
    <property type="entry name" value="V CHITINASE, PUTATIVE (AFU_ORTHOLOGUE AFUA_6G13720)-RELATED"/>
    <property type="match status" value="1"/>
</dbReference>
<dbReference type="PROSITE" id="PS50941">
    <property type="entry name" value="CHIT_BIND_I_2"/>
    <property type="match status" value="1"/>
</dbReference>
<dbReference type="InterPro" id="IPR036047">
    <property type="entry name" value="F-box-like_dom_sf"/>
</dbReference>
<dbReference type="GO" id="GO:0008061">
    <property type="term" value="F:chitin binding"/>
    <property type="evidence" value="ECO:0007669"/>
    <property type="project" value="UniProtKB-UniRule"/>
</dbReference>
<dbReference type="InterPro" id="IPR029070">
    <property type="entry name" value="Chitinase_insertion_sf"/>
</dbReference>
<organism evidence="12 13">
    <name type="scientific">Aspergillus turcosus</name>
    <dbReference type="NCBI Taxonomy" id="1245748"/>
    <lineage>
        <taxon>Eukaryota</taxon>
        <taxon>Fungi</taxon>
        <taxon>Dikarya</taxon>
        <taxon>Ascomycota</taxon>
        <taxon>Pezizomycotina</taxon>
        <taxon>Eurotiomycetes</taxon>
        <taxon>Eurotiomycetidae</taxon>
        <taxon>Eurotiales</taxon>
        <taxon>Aspergillaceae</taxon>
        <taxon>Aspergillus</taxon>
        <taxon>Aspergillus subgen. Fumigati</taxon>
    </lineage>
</organism>
<dbReference type="STRING" id="1245748.A0A421CY27"/>
<dbReference type="SUPFAM" id="SSF57016">
    <property type="entry name" value="Plant lectins/antimicrobial peptides"/>
    <property type="match status" value="1"/>
</dbReference>
<evidence type="ECO:0000313" key="12">
    <source>
        <dbReference type="EMBL" id="RLL94782.1"/>
    </source>
</evidence>
<keyword evidence="4" id="KW-0843">Virulence</keyword>
<dbReference type="EC" id="3.2.1.14" evidence="2"/>
<feature type="domain" description="F-box" evidence="8">
    <location>
        <begin position="5"/>
        <end position="51"/>
    </location>
</feature>
<evidence type="ECO:0000256" key="5">
    <source>
        <dbReference type="ARBA" id="ARBA00023295"/>
    </source>
</evidence>
<keyword evidence="5" id="KW-0378">Hydrolase</keyword>
<protein>
    <recommendedName>
        <fullName evidence="2">chitinase</fullName>
        <ecNumber evidence="2">3.2.1.14</ecNumber>
    </recommendedName>
</protein>
<dbReference type="InterPro" id="IPR018392">
    <property type="entry name" value="LysM"/>
</dbReference>
<dbReference type="InterPro" id="IPR001810">
    <property type="entry name" value="F-box_dom"/>
</dbReference>
<comment type="caution">
    <text evidence="12">The sequence shown here is derived from an EMBL/GenBank/DDBJ whole genome shotgun (WGS) entry which is preliminary data.</text>
</comment>
<dbReference type="Gene3D" id="3.30.60.10">
    <property type="entry name" value="Endochitinase-like"/>
    <property type="match status" value="1"/>
</dbReference>
<dbReference type="SUPFAM" id="SSF54106">
    <property type="entry name" value="LysM domain"/>
    <property type="match status" value="2"/>
</dbReference>
<evidence type="ECO:0000313" key="13">
    <source>
        <dbReference type="Proteomes" id="UP000215289"/>
    </source>
</evidence>
<evidence type="ECO:0000259" key="10">
    <source>
        <dbReference type="PROSITE" id="PS51782"/>
    </source>
</evidence>
<feature type="disulfide bond" evidence="6">
    <location>
        <begin position="815"/>
        <end position="819"/>
    </location>
</feature>